<dbReference type="HOGENOM" id="CLU_2271131_0_0_2"/>
<dbReference type="InterPro" id="IPR007527">
    <property type="entry name" value="Znf_SWIM"/>
</dbReference>
<evidence type="ECO:0000313" key="4">
    <source>
        <dbReference type="Proteomes" id="UP000008037"/>
    </source>
</evidence>
<dbReference type="KEGG" id="nga:Ngar_c22560"/>
<protein>
    <recommendedName>
        <fullName evidence="2">SWIM-type domain-containing protein</fullName>
    </recommendedName>
</protein>
<name>K0ICV6_NITGG</name>
<gene>
    <name evidence="3" type="ordered locus">Ngar_c22560</name>
</gene>
<dbReference type="GO" id="GO:0008270">
    <property type="term" value="F:zinc ion binding"/>
    <property type="evidence" value="ECO:0007669"/>
    <property type="project" value="UniProtKB-KW"/>
</dbReference>
<organism evidence="3 4">
    <name type="scientific">Nitrososphaera gargensis (strain Ga9.2)</name>
    <dbReference type="NCBI Taxonomy" id="1237085"/>
    <lineage>
        <taxon>Archaea</taxon>
        <taxon>Nitrososphaerota</taxon>
        <taxon>Nitrososphaeria</taxon>
        <taxon>Nitrososphaerales</taxon>
        <taxon>Nitrososphaeraceae</taxon>
        <taxon>Nitrososphaera</taxon>
    </lineage>
</organism>
<dbReference type="BioCyc" id="CNIT1237085:G1324-2254-MONOMER"/>
<dbReference type="EMBL" id="CP002408">
    <property type="protein sequence ID" value="AFU59186.1"/>
    <property type="molecule type" value="Genomic_DNA"/>
</dbReference>
<reference evidence="3 4" key="1">
    <citation type="journal article" date="2012" name="Environ. Microbiol.">
        <title>The genome of the ammonia-oxidizing Candidatus Nitrososphaera gargensis: insights into metabolic versatility and environmental adaptations.</title>
        <authorList>
            <person name="Spang A."/>
            <person name="Poehlein A."/>
            <person name="Offre P."/>
            <person name="Zumbragel S."/>
            <person name="Haider S."/>
            <person name="Rychlik N."/>
            <person name="Nowka B."/>
            <person name="Schmeisser C."/>
            <person name="Lebedeva E.V."/>
            <person name="Rattei T."/>
            <person name="Bohm C."/>
            <person name="Schmid M."/>
            <person name="Galushko A."/>
            <person name="Hatzenpichler R."/>
            <person name="Weinmaier T."/>
            <person name="Daniel R."/>
            <person name="Schleper C."/>
            <person name="Spieck E."/>
            <person name="Streit W."/>
            <person name="Wagner M."/>
        </authorList>
    </citation>
    <scope>NUCLEOTIDE SEQUENCE [LARGE SCALE GENOMIC DNA]</scope>
    <source>
        <strain evidence="4">Ga9.2</strain>
    </source>
</reference>
<dbReference type="PROSITE" id="PS50966">
    <property type="entry name" value="ZF_SWIM"/>
    <property type="match status" value="1"/>
</dbReference>
<feature type="domain" description="SWIM-type" evidence="2">
    <location>
        <begin position="20"/>
        <end position="56"/>
    </location>
</feature>
<sequence length="88" mass="10098">MLFLPSGKRLWIVVGKDNEYWTDPDLGFCSCKDFYFTTLSGGDECYHLKSVRKAIEENRFTTIKFADSEYVGYLQAIAEDNVNLLGRS</sequence>
<dbReference type="AlphaFoldDB" id="K0ICV6"/>
<dbReference type="InParanoid" id="K0ICV6"/>
<keyword evidence="1" id="KW-0863">Zinc-finger</keyword>
<proteinExistence type="predicted"/>
<keyword evidence="4" id="KW-1185">Reference proteome</keyword>
<keyword evidence="1" id="KW-0862">Zinc</keyword>
<evidence type="ECO:0000256" key="1">
    <source>
        <dbReference type="PROSITE-ProRule" id="PRU00325"/>
    </source>
</evidence>
<evidence type="ECO:0000313" key="3">
    <source>
        <dbReference type="EMBL" id="AFU59186.1"/>
    </source>
</evidence>
<evidence type="ECO:0000259" key="2">
    <source>
        <dbReference type="PROSITE" id="PS50966"/>
    </source>
</evidence>
<dbReference type="Proteomes" id="UP000008037">
    <property type="component" value="Chromosome"/>
</dbReference>
<keyword evidence="1" id="KW-0479">Metal-binding</keyword>
<accession>K0ICV6</accession>